<dbReference type="FunFam" id="3.20.20.70:FF:000201">
    <property type="entry name" value="Hydroxymethylglutaryl-CoA lyase"/>
    <property type="match status" value="1"/>
</dbReference>
<dbReference type="GO" id="GO:0046872">
    <property type="term" value="F:metal ion binding"/>
    <property type="evidence" value="ECO:0007669"/>
    <property type="project" value="UniProtKB-KW"/>
</dbReference>
<evidence type="ECO:0000259" key="7">
    <source>
        <dbReference type="PROSITE" id="PS50991"/>
    </source>
</evidence>
<dbReference type="PANTHER" id="PTHR42738:SF7">
    <property type="entry name" value="HYDROXYMETHYLGLUTARYL-COA LYASE"/>
    <property type="match status" value="1"/>
</dbReference>
<organism evidence="8">
    <name type="scientific">Amphora coffeiformis</name>
    <dbReference type="NCBI Taxonomy" id="265554"/>
    <lineage>
        <taxon>Eukaryota</taxon>
        <taxon>Sar</taxon>
        <taxon>Stramenopiles</taxon>
        <taxon>Ochrophyta</taxon>
        <taxon>Bacillariophyta</taxon>
        <taxon>Bacillariophyceae</taxon>
        <taxon>Bacillariophycidae</taxon>
        <taxon>Thalassiophysales</taxon>
        <taxon>Catenulaceae</taxon>
        <taxon>Amphora</taxon>
    </lineage>
</organism>
<dbReference type="GO" id="GO:0004419">
    <property type="term" value="F:hydroxymethylglutaryl-CoA lyase activity"/>
    <property type="evidence" value="ECO:0007669"/>
    <property type="project" value="UniProtKB-EC"/>
</dbReference>
<reference evidence="8" key="1">
    <citation type="submission" date="2021-01" db="EMBL/GenBank/DDBJ databases">
        <authorList>
            <person name="Corre E."/>
            <person name="Pelletier E."/>
            <person name="Niang G."/>
            <person name="Scheremetjew M."/>
            <person name="Finn R."/>
            <person name="Kale V."/>
            <person name="Holt S."/>
            <person name="Cochrane G."/>
            <person name="Meng A."/>
            <person name="Brown T."/>
            <person name="Cohen L."/>
        </authorList>
    </citation>
    <scope>NUCLEOTIDE SEQUENCE</scope>
    <source>
        <strain evidence="8">CCMP127</strain>
    </source>
</reference>
<sequence length="346" mass="37440">MQQVYRLRMSMWRGGRSLAYCRDAWRRSCHSWQSRLLSLSSSSTEVTIVEVGPRDGLQNETTTPLTVNQRVELVRLLARAGCPKIEVGSFVSPKWVPAMANSDQVYERLHDLKGTTTLSCLVPNTKGMQDAQRVQVDEIAIFAAASESFSQKNINCSIDESMARYTDIIKMAKHSNIPVRGYLSCVVACPYEGSVDPRIVAQRTQQLLDMGCYEVSLGETIGVATAASTRDMLQAVIATVPAERLAVHFHDTYGQAVANTLVALEEFDIRVVDAAVAGLGGCPYAPGAAGNLATEDLLYLLDGLGVTTGVDMARLVEGATFVSDILGRPSRSKAGVAFAAKQALCK</sequence>
<name>A0A7S3LBX1_9STRA</name>
<evidence type="ECO:0000256" key="2">
    <source>
        <dbReference type="ARBA" id="ARBA00009405"/>
    </source>
</evidence>
<dbReference type="EMBL" id="HBIM01020669">
    <property type="protein sequence ID" value="CAE0418618.1"/>
    <property type="molecule type" value="Transcribed_RNA"/>
</dbReference>
<dbReference type="UniPathway" id="UPA00896">
    <property type="reaction ID" value="UER00863"/>
</dbReference>
<feature type="domain" description="Pyruvate carboxyltransferase" evidence="7">
    <location>
        <begin position="46"/>
        <end position="316"/>
    </location>
</feature>
<evidence type="ECO:0000256" key="3">
    <source>
        <dbReference type="ARBA" id="ARBA00012910"/>
    </source>
</evidence>
<evidence type="ECO:0000256" key="4">
    <source>
        <dbReference type="ARBA" id="ARBA00022723"/>
    </source>
</evidence>
<dbReference type="NCBIfam" id="NF004283">
    <property type="entry name" value="PRK05692.1"/>
    <property type="match status" value="1"/>
</dbReference>
<dbReference type="InterPro" id="IPR000891">
    <property type="entry name" value="PYR_CT"/>
</dbReference>
<accession>A0A7S3LBX1</accession>
<dbReference type="GO" id="GO:0006552">
    <property type="term" value="P:L-leucine catabolic process"/>
    <property type="evidence" value="ECO:0007669"/>
    <property type="project" value="TreeGrafter"/>
</dbReference>
<keyword evidence="5" id="KW-0456">Lyase</keyword>
<dbReference type="SUPFAM" id="SSF51569">
    <property type="entry name" value="Aldolase"/>
    <property type="match status" value="1"/>
</dbReference>
<comment type="similarity">
    <text evidence="2">Belongs to the HMG-CoA lyase family.</text>
</comment>
<dbReference type="EC" id="4.1.3.4" evidence="3"/>
<dbReference type="Gene3D" id="3.20.20.70">
    <property type="entry name" value="Aldolase class I"/>
    <property type="match status" value="1"/>
</dbReference>
<dbReference type="GO" id="GO:0046951">
    <property type="term" value="P:ketone body biosynthetic process"/>
    <property type="evidence" value="ECO:0007669"/>
    <property type="project" value="TreeGrafter"/>
</dbReference>
<evidence type="ECO:0000256" key="1">
    <source>
        <dbReference type="ARBA" id="ARBA00005143"/>
    </source>
</evidence>
<dbReference type="AlphaFoldDB" id="A0A7S3LBX1"/>
<proteinExistence type="inferred from homology"/>
<protein>
    <recommendedName>
        <fullName evidence="3">hydroxymethylglutaryl-CoA lyase</fullName>
        <ecNumber evidence="3">4.1.3.4</ecNumber>
    </recommendedName>
</protein>
<evidence type="ECO:0000256" key="6">
    <source>
        <dbReference type="ARBA" id="ARBA00049877"/>
    </source>
</evidence>
<dbReference type="PANTHER" id="PTHR42738">
    <property type="entry name" value="HYDROXYMETHYLGLUTARYL-COA LYASE"/>
    <property type="match status" value="1"/>
</dbReference>
<comment type="catalytic activity">
    <reaction evidence="6">
        <text>(3S)-3-hydroxy-3-methylglutaryl-CoA = acetoacetate + acetyl-CoA</text>
        <dbReference type="Rhea" id="RHEA:24404"/>
        <dbReference type="ChEBI" id="CHEBI:13705"/>
        <dbReference type="ChEBI" id="CHEBI:43074"/>
        <dbReference type="ChEBI" id="CHEBI:57288"/>
        <dbReference type="EC" id="4.1.3.4"/>
    </reaction>
</comment>
<dbReference type="Pfam" id="PF00682">
    <property type="entry name" value="HMGL-like"/>
    <property type="match status" value="1"/>
</dbReference>
<gene>
    <name evidence="8" type="ORF">ACOF00016_LOCUS15488</name>
</gene>
<keyword evidence="4" id="KW-0479">Metal-binding</keyword>
<dbReference type="PROSITE" id="PS50991">
    <property type="entry name" value="PYR_CT"/>
    <property type="match status" value="1"/>
</dbReference>
<dbReference type="InterPro" id="IPR043594">
    <property type="entry name" value="HMGL"/>
</dbReference>
<dbReference type="InterPro" id="IPR013785">
    <property type="entry name" value="Aldolase_TIM"/>
</dbReference>
<evidence type="ECO:0000313" key="8">
    <source>
        <dbReference type="EMBL" id="CAE0418618.1"/>
    </source>
</evidence>
<dbReference type="CDD" id="cd07938">
    <property type="entry name" value="DRE_TIM_HMGL"/>
    <property type="match status" value="1"/>
</dbReference>
<evidence type="ECO:0000256" key="5">
    <source>
        <dbReference type="ARBA" id="ARBA00023239"/>
    </source>
</evidence>
<comment type="pathway">
    <text evidence="1">Metabolic intermediate metabolism; (S)-3-hydroxy-3-methylglutaryl-CoA degradation; acetoacetate from (S)-3-hydroxy-3-methylglutaryl-CoA: step 1/1.</text>
</comment>